<evidence type="ECO:0000313" key="10">
    <source>
        <dbReference type="Proteomes" id="UP000460272"/>
    </source>
</evidence>
<comment type="subcellular location">
    <subcellularLocation>
        <location evidence="8">Cell membrane</location>
        <topology evidence="8">Multi-pass membrane protein</topology>
    </subcellularLocation>
    <subcellularLocation>
        <location evidence="1">Endomembrane system</location>
        <topology evidence="1">Multi-pass membrane protein</topology>
    </subcellularLocation>
</comment>
<evidence type="ECO:0000256" key="7">
    <source>
        <dbReference type="ARBA" id="ARBA00023136"/>
    </source>
</evidence>
<dbReference type="NCBIfam" id="TIGR00802">
    <property type="entry name" value="nico"/>
    <property type="match status" value="1"/>
</dbReference>
<feature type="transmembrane region" description="Helical" evidence="8">
    <location>
        <begin position="186"/>
        <end position="212"/>
    </location>
</feature>
<evidence type="ECO:0000256" key="6">
    <source>
        <dbReference type="ARBA" id="ARBA00022989"/>
    </source>
</evidence>
<keyword evidence="7 8" id="KW-0472">Membrane</keyword>
<reference evidence="9 10" key="1">
    <citation type="submission" date="2018-11" db="EMBL/GenBank/DDBJ databases">
        <title>Trebonia kvetii gen.nov., sp.nov., a novel acidophilic actinobacterium, and proposal of the new actinobacterial family Treboniaceae fam. nov.</title>
        <authorList>
            <person name="Rapoport D."/>
            <person name="Sagova-Mareckova M."/>
            <person name="Sedlacek I."/>
            <person name="Provaznik J."/>
            <person name="Kralova S."/>
            <person name="Pavlinic D."/>
            <person name="Benes V."/>
            <person name="Kopecky J."/>
        </authorList>
    </citation>
    <scope>NUCLEOTIDE SEQUENCE [LARGE SCALE GENOMIC DNA]</scope>
    <source>
        <strain evidence="9 10">15Tr583</strain>
    </source>
</reference>
<dbReference type="InterPro" id="IPR011541">
    <property type="entry name" value="Ni/Co_transpt_high_affinity"/>
</dbReference>
<evidence type="ECO:0000256" key="1">
    <source>
        <dbReference type="ARBA" id="ARBA00004127"/>
    </source>
</evidence>
<feature type="transmembrane region" description="Helical" evidence="8">
    <location>
        <begin position="259"/>
        <end position="286"/>
    </location>
</feature>
<evidence type="ECO:0000256" key="2">
    <source>
        <dbReference type="ARBA" id="ARBA00010892"/>
    </source>
</evidence>
<organism evidence="9 10">
    <name type="scientific">Trebonia kvetii</name>
    <dbReference type="NCBI Taxonomy" id="2480626"/>
    <lineage>
        <taxon>Bacteria</taxon>
        <taxon>Bacillati</taxon>
        <taxon>Actinomycetota</taxon>
        <taxon>Actinomycetes</taxon>
        <taxon>Streptosporangiales</taxon>
        <taxon>Treboniaceae</taxon>
        <taxon>Trebonia</taxon>
    </lineage>
</organism>
<feature type="transmembrane region" description="Helical" evidence="8">
    <location>
        <begin position="218"/>
        <end position="238"/>
    </location>
</feature>
<dbReference type="GO" id="GO:0012505">
    <property type="term" value="C:endomembrane system"/>
    <property type="evidence" value="ECO:0007669"/>
    <property type="project" value="UniProtKB-SubCell"/>
</dbReference>
<sequence length="348" mass="37833">MVAVVIGLNVAGWLMLAAAVGGHYHITNTEIFGFGTGALAYTLGMRHAFDADHIAAIDNTTRKLVNDGKRPLSVGFFFSLGHSSVVFVLALLLNFGIRSLDEQVRNDNSGLHTVTSVIGTGVSGTFLYIIALLNVIILVGIVKVFREMRTGRYNDAELEEQLDKRGLMNRFLGPIARRADAPWKMYPIGVLFGLGFDTATEVALLVLAGSAVVSGLPFYAILSLPILFAAGMCLFDTVDGCFMNFAYDWAFAKPIRKVYYNMTITGLSVFVALFIGTIEILGLIGQEYDLGGGFWSFMGGFDINKAGFVIVGIFVVTWIAALAIWHFGKIEQKWDDRQAVPAADCTEG</sequence>
<dbReference type="GO" id="GO:0015099">
    <property type="term" value="F:nickel cation transmembrane transporter activity"/>
    <property type="evidence" value="ECO:0007669"/>
    <property type="project" value="UniProtKB-UniRule"/>
</dbReference>
<evidence type="ECO:0000256" key="3">
    <source>
        <dbReference type="ARBA" id="ARBA00022448"/>
    </source>
</evidence>
<keyword evidence="3 8" id="KW-0813">Transport</keyword>
<dbReference type="PANTHER" id="PTHR31611">
    <property type="entry name" value="HIGH-AFFINITY NICKEL TRANSPORT PROTEIN NIC1"/>
    <property type="match status" value="1"/>
</dbReference>
<keyword evidence="10" id="KW-1185">Reference proteome</keyword>
<evidence type="ECO:0000256" key="4">
    <source>
        <dbReference type="ARBA" id="ARBA00022596"/>
    </source>
</evidence>
<name>A0A6P2C3B9_9ACTN</name>
<dbReference type="Pfam" id="PF03824">
    <property type="entry name" value="NicO"/>
    <property type="match status" value="1"/>
</dbReference>
<keyword evidence="6 8" id="KW-1133">Transmembrane helix</keyword>
<gene>
    <name evidence="9" type="ORF">EAS64_13635</name>
</gene>
<protein>
    <recommendedName>
        <fullName evidence="8">Nickel/cobalt efflux system</fullName>
    </recommendedName>
</protein>
<keyword evidence="4" id="KW-0533">Nickel</keyword>
<accession>A0A6P2C3B9</accession>
<comment type="caution">
    <text evidence="9">The sequence shown here is derived from an EMBL/GenBank/DDBJ whole genome shotgun (WGS) entry which is preliminary data.</text>
</comment>
<evidence type="ECO:0000256" key="5">
    <source>
        <dbReference type="ARBA" id="ARBA00022692"/>
    </source>
</evidence>
<dbReference type="Proteomes" id="UP000460272">
    <property type="component" value="Unassembled WGS sequence"/>
</dbReference>
<evidence type="ECO:0000313" key="9">
    <source>
        <dbReference type="EMBL" id="TVZ05874.1"/>
    </source>
</evidence>
<comment type="similarity">
    <text evidence="2 8">Belongs to the NiCoT transporter (TC 2.A.52) family.</text>
</comment>
<evidence type="ECO:0000256" key="8">
    <source>
        <dbReference type="RuleBase" id="RU362101"/>
    </source>
</evidence>
<feature type="transmembrane region" description="Helical" evidence="8">
    <location>
        <begin position="306"/>
        <end position="327"/>
    </location>
</feature>
<dbReference type="OrthoDB" id="9776706at2"/>
<dbReference type="AlphaFoldDB" id="A0A6P2C3B9"/>
<dbReference type="PANTHER" id="PTHR31611:SF0">
    <property type="entry name" value="HIGH-AFFINITY NICKEL TRANSPORT PROTEIN NIC1"/>
    <property type="match status" value="1"/>
</dbReference>
<feature type="transmembrane region" description="Helical" evidence="8">
    <location>
        <begin position="117"/>
        <end position="142"/>
    </location>
</feature>
<keyword evidence="5 8" id="KW-0812">Transmembrane</keyword>
<dbReference type="EMBL" id="RPFW01000002">
    <property type="protein sequence ID" value="TVZ05874.1"/>
    <property type="molecule type" value="Genomic_DNA"/>
</dbReference>
<dbReference type="InterPro" id="IPR004688">
    <property type="entry name" value="Ni/Co_transpt"/>
</dbReference>
<proteinExistence type="inferred from homology"/>
<feature type="transmembrane region" description="Helical" evidence="8">
    <location>
        <begin position="72"/>
        <end position="97"/>
    </location>
</feature>
<dbReference type="GO" id="GO:0005886">
    <property type="term" value="C:plasma membrane"/>
    <property type="evidence" value="ECO:0007669"/>
    <property type="project" value="UniProtKB-SubCell"/>
</dbReference>